<evidence type="ECO:0000313" key="2">
    <source>
        <dbReference type="EMBL" id="KZT51661.1"/>
    </source>
</evidence>
<protein>
    <submittedName>
        <fullName evidence="2">Uncharacterized protein</fullName>
    </submittedName>
</protein>
<dbReference type="AlphaFoldDB" id="A0A165CY66"/>
<dbReference type="EMBL" id="KV424097">
    <property type="protein sequence ID" value="KZT51661.1"/>
    <property type="molecule type" value="Genomic_DNA"/>
</dbReference>
<evidence type="ECO:0000313" key="3">
    <source>
        <dbReference type="Proteomes" id="UP000076842"/>
    </source>
</evidence>
<dbReference type="Proteomes" id="UP000076842">
    <property type="component" value="Unassembled WGS sequence"/>
</dbReference>
<feature type="compositionally biased region" description="Basic and acidic residues" evidence="1">
    <location>
        <begin position="50"/>
        <end position="59"/>
    </location>
</feature>
<reference evidence="2 3" key="1">
    <citation type="journal article" date="2016" name="Mol. Biol. Evol.">
        <title>Comparative Genomics of Early-Diverging Mushroom-Forming Fungi Provides Insights into the Origins of Lignocellulose Decay Capabilities.</title>
        <authorList>
            <person name="Nagy L.G."/>
            <person name="Riley R."/>
            <person name="Tritt A."/>
            <person name="Adam C."/>
            <person name="Daum C."/>
            <person name="Floudas D."/>
            <person name="Sun H."/>
            <person name="Yadav J.S."/>
            <person name="Pangilinan J."/>
            <person name="Larsson K.H."/>
            <person name="Matsuura K."/>
            <person name="Barry K."/>
            <person name="Labutti K."/>
            <person name="Kuo R."/>
            <person name="Ohm R.A."/>
            <person name="Bhattacharya S.S."/>
            <person name="Shirouzu T."/>
            <person name="Yoshinaga Y."/>
            <person name="Martin F.M."/>
            <person name="Grigoriev I.V."/>
            <person name="Hibbett D.S."/>
        </authorList>
    </citation>
    <scope>NUCLEOTIDE SEQUENCE [LARGE SCALE GENOMIC DNA]</scope>
    <source>
        <strain evidence="2 3">HHB12733</strain>
    </source>
</reference>
<sequence length="180" mass="19484">MCRRADEPQRRRARRWAGMGICERDAGDWILRRRVRRSMTLGEAQEEGGEGEHSTESRTGRGVGGIRGPGCPARVRPTASETFVAVCGDRLHPQMHASSNGLIRSTAPGPGGESLHERSRSISIKSTIIMISRSPPCLPSRSAGAQPLRSDPSGLVRSRQGLISTLAGLSNTETVRLYSL</sequence>
<proteinExistence type="predicted"/>
<dbReference type="InParanoid" id="A0A165CY66"/>
<feature type="region of interest" description="Disordered" evidence="1">
    <location>
        <begin position="41"/>
        <end position="74"/>
    </location>
</feature>
<organism evidence="2 3">
    <name type="scientific">Calocera cornea HHB12733</name>
    <dbReference type="NCBI Taxonomy" id="1353952"/>
    <lineage>
        <taxon>Eukaryota</taxon>
        <taxon>Fungi</taxon>
        <taxon>Dikarya</taxon>
        <taxon>Basidiomycota</taxon>
        <taxon>Agaricomycotina</taxon>
        <taxon>Dacrymycetes</taxon>
        <taxon>Dacrymycetales</taxon>
        <taxon>Dacrymycetaceae</taxon>
        <taxon>Calocera</taxon>
    </lineage>
</organism>
<gene>
    <name evidence="2" type="ORF">CALCODRAFT_123748</name>
</gene>
<name>A0A165CY66_9BASI</name>
<feature type="region of interest" description="Disordered" evidence="1">
    <location>
        <begin position="135"/>
        <end position="155"/>
    </location>
</feature>
<feature type="region of interest" description="Disordered" evidence="1">
    <location>
        <begin position="100"/>
        <end position="119"/>
    </location>
</feature>
<accession>A0A165CY66</accession>
<keyword evidence="3" id="KW-1185">Reference proteome</keyword>
<evidence type="ECO:0000256" key="1">
    <source>
        <dbReference type="SAM" id="MobiDB-lite"/>
    </source>
</evidence>